<dbReference type="InterPro" id="IPR029069">
    <property type="entry name" value="HotDog_dom_sf"/>
</dbReference>
<evidence type="ECO:0000256" key="1">
    <source>
        <dbReference type="ARBA" id="ARBA00005953"/>
    </source>
</evidence>
<proteinExistence type="inferred from homology"/>
<dbReference type="PANTHER" id="PTHR31793:SF27">
    <property type="entry name" value="NOVEL THIOESTERASE SUPERFAMILY DOMAIN AND SAPOSIN A-TYPE DOMAIN CONTAINING PROTEIN (0610012H03RIK)"/>
    <property type="match status" value="1"/>
</dbReference>
<evidence type="ECO:0000256" key="2">
    <source>
        <dbReference type="ARBA" id="ARBA00022801"/>
    </source>
</evidence>
<dbReference type="EMBL" id="SMSJ01000005">
    <property type="protein sequence ID" value="TDH63405.1"/>
    <property type="molecule type" value="Genomic_DNA"/>
</dbReference>
<dbReference type="RefSeq" id="WP_133287702.1">
    <property type="nucleotide sequence ID" value="NZ_SMSJ01000005.1"/>
</dbReference>
<comment type="caution">
    <text evidence="3">The sequence shown here is derived from an EMBL/GenBank/DDBJ whole genome shotgun (WGS) entry which is preliminary data.</text>
</comment>
<dbReference type="SUPFAM" id="SSF54637">
    <property type="entry name" value="Thioesterase/thiol ester dehydrase-isomerase"/>
    <property type="match status" value="1"/>
</dbReference>
<accession>A0A4V3AAI2</accession>
<dbReference type="AlphaFoldDB" id="A0A4V3AAI2"/>
<keyword evidence="4" id="KW-1185">Reference proteome</keyword>
<gene>
    <name evidence="3" type="ORF">E2C06_06100</name>
</gene>
<dbReference type="Gene3D" id="3.10.129.10">
    <property type="entry name" value="Hotdog Thioesterase"/>
    <property type="match status" value="1"/>
</dbReference>
<organism evidence="3 4">
    <name type="scientific">Dankookia rubra</name>
    <dbReference type="NCBI Taxonomy" id="1442381"/>
    <lineage>
        <taxon>Bacteria</taxon>
        <taxon>Pseudomonadati</taxon>
        <taxon>Pseudomonadota</taxon>
        <taxon>Alphaproteobacteria</taxon>
        <taxon>Acetobacterales</taxon>
        <taxon>Roseomonadaceae</taxon>
        <taxon>Dankookia</taxon>
    </lineage>
</organism>
<dbReference type="Pfam" id="PF13279">
    <property type="entry name" value="4HBT_2"/>
    <property type="match status" value="1"/>
</dbReference>
<dbReference type="CDD" id="cd00586">
    <property type="entry name" value="4HBT"/>
    <property type="match status" value="1"/>
</dbReference>
<keyword evidence="2" id="KW-0378">Hydrolase</keyword>
<name>A0A4V3AAI2_9PROT</name>
<sequence length="145" mass="15599">MAPPPPAPARFPFWTEEKLRLADTDMNGHINNGAIGAFCEAGRAEIMQAVAGPPETRAVGMAVARVEIDYLREIHYPGQVRIGTCVARVGRSSITVEQALFQGETCFATSRGVMVMLDRETRRPAEMPAALRQGFAAMAPVGEAA</sequence>
<comment type="similarity">
    <text evidence="1">Belongs to the 4-hydroxybenzoyl-CoA thioesterase family.</text>
</comment>
<dbReference type="Proteomes" id="UP000295096">
    <property type="component" value="Unassembled WGS sequence"/>
</dbReference>
<protein>
    <submittedName>
        <fullName evidence="3">Acyl-CoA thioesterase</fullName>
    </submittedName>
</protein>
<dbReference type="InterPro" id="IPR050563">
    <property type="entry name" value="4-hydroxybenzoyl-CoA_TE"/>
</dbReference>
<evidence type="ECO:0000313" key="4">
    <source>
        <dbReference type="Proteomes" id="UP000295096"/>
    </source>
</evidence>
<dbReference type="PANTHER" id="PTHR31793">
    <property type="entry name" value="4-HYDROXYBENZOYL-COA THIOESTERASE FAMILY MEMBER"/>
    <property type="match status" value="1"/>
</dbReference>
<reference evidence="3 4" key="1">
    <citation type="journal article" date="2016" name="J. Microbiol.">
        <title>Dankookia rubra gen. nov., sp. nov., an alphaproteobacterium isolated from sediment of a shallow stream.</title>
        <authorList>
            <person name="Kim W.H."/>
            <person name="Kim D.H."/>
            <person name="Kang K."/>
            <person name="Ahn T.Y."/>
        </authorList>
    </citation>
    <scope>NUCLEOTIDE SEQUENCE [LARGE SCALE GENOMIC DNA]</scope>
    <source>
        <strain evidence="3 4">JCM30602</strain>
    </source>
</reference>
<dbReference type="OrthoDB" id="9799036at2"/>
<evidence type="ECO:0000313" key="3">
    <source>
        <dbReference type="EMBL" id="TDH63405.1"/>
    </source>
</evidence>
<dbReference type="GO" id="GO:0047617">
    <property type="term" value="F:fatty acyl-CoA hydrolase activity"/>
    <property type="evidence" value="ECO:0007669"/>
    <property type="project" value="TreeGrafter"/>
</dbReference>